<sequence length="426" mass="46929">MRDIRLTWKENKGLRDNVEISHYVITCENKESGEKKQVKVTSAYQSTRIFDVYRWAEQVVTLRSVNSAGTASSEIYNIPPDDEYPEKFCCDASGLPDFTKSLSVRLAANRSVFVHSLKSPPEKELFHAPRNSHTSIVVTTQYDEDVFEPKSTSSSQLINSKTPSKCKDEIAATEVNESREKANTDSTYLKFSVNRPQQKTDTSDAPAAVTRSSIGSHPDGYVSHSLSVKASLTVYIPREEHSMKPGSLSPQSTSSDSGISSSAYTGSLSDYVPPSPFSDIDSAHDTSRDSWNAYDVKSRFPYVKHGVRENTCYGNDFDGQSPYIKEDTGCQSDSYGYNCSKDSPYVKSSAVQNNESGFYGKEDSPYVKSGVAGQPGRIISTSDPLQSPGTKSSNQPDVQFKGYLPMTSSVTHIDGYDQYAKLSSKS</sequence>
<dbReference type="Proteomes" id="UP000230750">
    <property type="component" value="Unassembled WGS sequence"/>
</dbReference>
<gene>
    <name evidence="3" type="ORF">BSL78_16911</name>
</gene>
<feature type="domain" description="Fibronectin type-III" evidence="2">
    <location>
        <begin position="1"/>
        <end position="81"/>
    </location>
</feature>
<evidence type="ECO:0000313" key="4">
    <source>
        <dbReference type="Proteomes" id="UP000230750"/>
    </source>
</evidence>
<dbReference type="InterPro" id="IPR003961">
    <property type="entry name" value="FN3_dom"/>
</dbReference>
<dbReference type="EMBL" id="MRZV01000659">
    <property type="protein sequence ID" value="PIK46221.1"/>
    <property type="molecule type" value="Genomic_DNA"/>
</dbReference>
<evidence type="ECO:0000259" key="2">
    <source>
        <dbReference type="PROSITE" id="PS50853"/>
    </source>
</evidence>
<evidence type="ECO:0000313" key="3">
    <source>
        <dbReference type="EMBL" id="PIK46221.1"/>
    </source>
</evidence>
<feature type="region of interest" description="Disordered" evidence="1">
    <location>
        <begin position="356"/>
        <end position="401"/>
    </location>
</feature>
<name>A0A2G8KDZ0_STIJA</name>
<dbReference type="AlphaFoldDB" id="A0A2G8KDZ0"/>
<feature type="region of interest" description="Disordered" evidence="1">
    <location>
        <begin position="241"/>
        <end position="261"/>
    </location>
</feature>
<comment type="caution">
    <text evidence="3">The sequence shown here is derived from an EMBL/GenBank/DDBJ whole genome shotgun (WGS) entry which is preliminary data.</text>
</comment>
<feature type="region of interest" description="Disordered" evidence="1">
    <location>
        <begin position="174"/>
        <end position="219"/>
    </location>
</feature>
<protein>
    <recommendedName>
        <fullName evidence="2">Fibronectin type-III domain-containing protein</fullName>
    </recommendedName>
</protein>
<feature type="compositionally biased region" description="Low complexity" evidence="1">
    <location>
        <begin position="249"/>
        <end position="261"/>
    </location>
</feature>
<feature type="compositionally biased region" description="Polar residues" evidence="1">
    <location>
        <begin position="379"/>
        <end position="397"/>
    </location>
</feature>
<proteinExistence type="predicted"/>
<feature type="compositionally biased region" description="Polar residues" evidence="1">
    <location>
        <begin position="184"/>
        <end position="200"/>
    </location>
</feature>
<reference evidence="3 4" key="1">
    <citation type="journal article" date="2017" name="PLoS Biol.">
        <title>The sea cucumber genome provides insights into morphological evolution and visceral regeneration.</title>
        <authorList>
            <person name="Zhang X."/>
            <person name="Sun L."/>
            <person name="Yuan J."/>
            <person name="Sun Y."/>
            <person name="Gao Y."/>
            <person name="Zhang L."/>
            <person name="Li S."/>
            <person name="Dai H."/>
            <person name="Hamel J.F."/>
            <person name="Liu C."/>
            <person name="Yu Y."/>
            <person name="Liu S."/>
            <person name="Lin W."/>
            <person name="Guo K."/>
            <person name="Jin S."/>
            <person name="Xu P."/>
            <person name="Storey K.B."/>
            <person name="Huan P."/>
            <person name="Zhang T."/>
            <person name="Zhou Y."/>
            <person name="Zhang J."/>
            <person name="Lin C."/>
            <person name="Li X."/>
            <person name="Xing L."/>
            <person name="Huo D."/>
            <person name="Sun M."/>
            <person name="Wang L."/>
            <person name="Mercier A."/>
            <person name="Li F."/>
            <person name="Yang H."/>
            <person name="Xiang J."/>
        </authorList>
    </citation>
    <scope>NUCLEOTIDE SEQUENCE [LARGE SCALE GENOMIC DNA]</scope>
    <source>
        <strain evidence="3">Shaxun</strain>
        <tissue evidence="3">Muscle</tissue>
    </source>
</reference>
<feature type="compositionally biased region" description="Basic and acidic residues" evidence="1">
    <location>
        <begin position="174"/>
        <end position="183"/>
    </location>
</feature>
<organism evidence="3 4">
    <name type="scientific">Stichopus japonicus</name>
    <name type="common">Sea cucumber</name>
    <dbReference type="NCBI Taxonomy" id="307972"/>
    <lineage>
        <taxon>Eukaryota</taxon>
        <taxon>Metazoa</taxon>
        <taxon>Echinodermata</taxon>
        <taxon>Eleutherozoa</taxon>
        <taxon>Echinozoa</taxon>
        <taxon>Holothuroidea</taxon>
        <taxon>Aspidochirotacea</taxon>
        <taxon>Aspidochirotida</taxon>
        <taxon>Stichopodidae</taxon>
        <taxon>Apostichopus</taxon>
    </lineage>
</organism>
<keyword evidence="4" id="KW-1185">Reference proteome</keyword>
<evidence type="ECO:0000256" key="1">
    <source>
        <dbReference type="SAM" id="MobiDB-lite"/>
    </source>
</evidence>
<accession>A0A2G8KDZ0</accession>
<dbReference type="PROSITE" id="PS50853">
    <property type="entry name" value="FN3"/>
    <property type="match status" value="1"/>
</dbReference>